<keyword evidence="2" id="KW-1185">Reference proteome</keyword>
<reference evidence="1 2" key="1">
    <citation type="journal article" date="2019" name="Mol. Ecol. Resour.">
        <title>Improving Illumina assemblies with Hi-C and long reads: an example with the North African dromedary.</title>
        <authorList>
            <person name="Elbers J.P."/>
            <person name="Rogers M.F."/>
            <person name="Perelman P.L."/>
            <person name="Proskuryakova A.A."/>
            <person name="Serdyukova N.A."/>
            <person name="Johnson W.E."/>
            <person name="Horin P."/>
            <person name="Corander J."/>
            <person name="Murphy D."/>
            <person name="Burger P.A."/>
        </authorList>
    </citation>
    <scope>NUCLEOTIDE SEQUENCE [LARGE SCALE GENOMIC DNA]</scope>
    <source>
        <strain evidence="1">Drom800</strain>
        <tissue evidence="1">Blood</tissue>
    </source>
</reference>
<organism evidence="1 2">
    <name type="scientific">Camelus dromedarius</name>
    <name type="common">Dromedary</name>
    <name type="synonym">Arabian camel</name>
    <dbReference type="NCBI Taxonomy" id="9838"/>
    <lineage>
        <taxon>Eukaryota</taxon>
        <taxon>Metazoa</taxon>
        <taxon>Chordata</taxon>
        <taxon>Craniata</taxon>
        <taxon>Vertebrata</taxon>
        <taxon>Euteleostomi</taxon>
        <taxon>Mammalia</taxon>
        <taxon>Eutheria</taxon>
        <taxon>Laurasiatheria</taxon>
        <taxon>Artiodactyla</taxon>
        <taxon>Tylopoda</taxon>
        <taxon>Camelidae</taxon>
        <taxon>Camelus</taxon>
    </lineage>
</organism>
<proteinExistence type="predicted"/>
<comment type="caution">
    <text evidence="1">The sequence shown here is derived from an EMBL/GenBank/DDBJ whole genome shotgun (WGS) entry which is preliminary data.</text>
</comment>
<accession>A0A5N4CEK7</accession>
<protein>
    <submittedName>
        <fullName evidence="1">Uncharacterized protein</fullName>
    </submittedName>
</protein>
<gene>
    <name evidence="1" type="ORF">Cadr_000026220</name>
</gene>
<dbReference type="EMBL" id="JWIN03000027">
    <property type="protein sequence ID" value="KAB1257348.1"/>
    <property type="molecule type" value="Genomic_DNA"/>
</dbReference>
<name>A0A5N4CEK7_CAMDR</name>
<evidence type="ECO:0000313" key="1">
    <source>
        <dbReference type="EMBL" id="KAB1257348.1"/>
    </source>
</evidence>
<evidence type="ECO:0000313" key="2">
    <source>
        <dbReference type="Proteomes" id="UP000299084"/>
    </source>
</evidence>
<sequence>MKPRVFRSGMLAALRRCIAASAVFWSLTSSLRSTVALWMRCPLNDSPTTPVASMSRGFLES</sequence>
<dbReference type="AlphaFoldDB" id="A0A5N4CEK7"/>
<dbReference type="Proteomes" id="UP000299084">
    <property type="component" value="Unassembled WGS sequence"/>
</dbReference>